<comment type="caution">
    <text evidence="1">The sequence shown here is derived from an EMBL/GenBank/DDBJ whole genome shotgun (WGS) entry which is preliminary data.</text>
</comment>
<sequence length="206" mass="22500">MSHQAVHEEILRGEGRRWALQALSDLGGLRAVRHPLGFVCLPLERDGGEGVCLHLWSKAFPHADATTSQIHCHSWDLVSHVLYGQVRNVHVVVEDAAADATHRVFEVVSDAGGDRIEPTRRTVRHRTGLEEVFGEGDTYTLPADRFHSSVVPEDGEAATIALGRGRPGSHDLSLGPLGTPAHHIIRERLDAAETARAARLIAEHLI</sequence>
<proteinExistence type="predicted"/>
<organism evidence="1 2">
    <name type="scientific">Nonomuraea mangrovi</name>
    <dbReference type="NCBI Taxonomy" id="2316207"/>
    <lineage>
        <taxon>Bacteria</taxon>
        <taxon>Bacillati</taxon>
        <taxon>Actinomycetota</taxon>
        <taxon>Actinomycetes</taxon>
        <taxon>Streptosporangiales</taxon>
        <taxon>Streptosporangiaceae</taxon>
        <taxon>Nonomuraea</taxon>
    </lineage>
</organism>
<accession>A0ABW4T8J2</accession>
<reference evidence="2" key="1">
    <citation type="journal article" date="2019" name="Int. J. Syst. Evol. Microbiol.">
        <title>The Global Catalogue of Microorganisms (GCM) 10K type strain sequencing project: providing services to taxonomists for standard genome sequencing and annotation.</title>
        <authorList>
            <consortium name="The Broad Institute Genomics Platform"/>
            <consortium name="The Broad Institute Genome Sequencing Center for Infectious Disease"/>
            <person name="Wu L."/>
            <person name="Ma J."/>
        </authorList>
    </citation>
    <scope>NUCLEOTIDE SEQUENCE [LARGE SCALE GENOMIC DNA]</scope>
    <source>
        <strain evidence="2">ICMP 6774ER</strain>
    </source>
</reference>
<evidence type="ECO:0000313" key="1">
    <source>
        <dbReference type="EMBL" id="MFD1937687.1"/>
    </source>
</evidence>
<evidence type="ECO:0000313" key="2">
    <source>
        <dbReference type="Proteomes" id="UP001597368"/>
    </source>
</evidence>
<dbReference type="EMBL" id="JBHUFV010000061">
    <property type="protein sequence ID" value="MFD1937687.1"/>
    <property type="molecule type" value="Genomic_DNA"/>
</dbReference>
<evidence type="ECO:0008006" key="3">
    <source>
        <dbReference type="Google" id="ProtNLM"/>
    </source>
</evidence>
<dbReference type="RefSeq" id="WP_379579100.1">
    <property type="nucleotide sequence ID" value="NZ_JBHUFV010000061.1"/>
</dbReference>
<keyword evidence="2" id="KW-1185">Reference proteome</keyword>
<protein>
    <recommendedName>
        <fullName evidence="3">Cysteine dioxygenase</fullName>
    </recommendedName>
</protein>
<dbReference type="Proteomes" id="UP001597368">
    <property type="component" value="Unassembled WGS sequence"/>
</dbReference>
<name>A0ABW4T8J2_9ACTN</name>
<gene>
    <name evidence="1" type="ORF">ACFSKW_40085</name>
</gene>